<evidence type="ECO:0000259" key="1">
    <source>
        <dbReference type="PROSITE" id="PS51186"/>
    </source>
</evidence>
<feature type="domain" description="N-acetyltransferase" evidence="1">
    <location>
        <begin position="2"/>
        <end position="163"/>
    </location>
</feature>
<dbReference type="PANTHER" id="PTHR43072">
    <property type="entry name" value="N-ACETYLTRANSFERASE"/>
    <property type="match status" value="1"/>
</dbReference>
<sequence>MKTIRLVQETDAAEILAIYEFYIKETAITFECETPSLDEFRNRIKEISSEYPYIVCLSDKKIIGYAYAHRQMERAAYQWNAELSVYIDKNCLRCGVGKALYNTLIEILQMQNVRNVYGGITSPNENSKKLHEHLGFKKLGVYHNTGYKCGAWHDVAWFEKTIGNYDLDPKPFLSIREIDKKTIMEILNRHNELLNSMLAE</sequence>
<dbReference type="PANTHER" id="PTHR43072:SF8">
    <property type="entry name" value="ACYLTRANSFERASE FABY-RELATED"/>
    <property type="match status" value="1"/>
</dbReference>
<dbReference type="Gene3D" id="3.40.630.30">
    <property type="match status" value="1"/>
</dbReference>
<reference evidence="3" key="1">
    <citation type="submission" date="2019-01" db="EMBL/GenBank/DDBJ databases">
        <title>Draft genomes of a novel of Sporanaerobacter strains.</title>
        <authorList>
            <person name="Ma S."/>
        </authorList>
    </citation>
    <scope>NUCLEOTIDE SEQUENCE [LARGE SCALE GENOMIC DNA]</scope>
    <source>
        <strain evidence="3">NJN-17</strain>
    </source>
</reference>
<dbReference type="GO" id="GO:0016747">
    <property type="term" value="F:acyltransferase activity, transferring groups other than amino-acyl groups"/>
    <property type="evidence" value="ECO:0007669"/>
    <property type="project" value="InterPro"/>
</dbReference>
<keyword evidence="2" id="KW-0808">Transferase</keyword>
<evidence type="ECO:0000313" key="3">
    <source>
        <dbReference type="Proteomes" id="UP000287969"/>
    </source>
</evidence>
<dbReference type="InterPro" id="IPR016181">
    <property type="entry name" value="Acyl_CoA_acyltransferase"/>
</dbReference>
<dbReference type="Proteomes" id="UP000287969">
    <property type="component" value="Chromosome"/>
</dbReference>
<dbReference type="CDD" id="cd04301">
    <property type="entry name" value="NAT_SF"/>
    <property type="match status" value="1"/>
</dbReference>
<dbReference type="PROSITE" id="PS51186">
    <property type="entry name" value="GNAT"/>
    <property type="match status" value="1"/>
</dbReference>
<gene>
    <name evidence="2" type="ORF">EQM13_06535</name>
</gene>
<dbReference type="KEGG" id="spoa:EQM13_06535"/>
<evidence type="ECO:0000313" key="2">
    <source>
        <dbReference type="EMBL" id="QAT61271.1"/>
    </source>
</evidence>
<dbReference type="AlphaFoldDB" id="A0A410QB94"/>
<dbReference type="EMBL" id="CP035282">
    <property type="protein sequence ID" value="QAT61271.1"/>
    <property type="molecule type" value="Genomic_DNA"/>
</dbReference>
<dbReference type="SUPFAM" id="SSF55729">
    <property type="entry name" value="Acyl-CoA N-acyltransferases (Nat)"/>
    <property type="match status" value="1"/>
</dbReference>
<name>A0A410QB94_9FIRM</name>
<proteinExistence type="predicted"/>
<dbReference type="RefSeq" id="WP_071141292.1">
    <property type="nucleotide sequence ID" value="NZ_CP035282.1"/>
</dbReference>
<organism evidence="2 3">
    <name type="scientific">Acidilutibacter cellobiosedens</name>
    <dbReference type="NCBI Taxonomy" id="2507161"/>
    <lineage>
        <taxon>Bacteria</taxon>
        <taxon>Bacillati</taxon>
        <taxon>Bacillota</taxon>
        <taxon>Tissierellia</taxon>
        <taxon>Tissierellales</taxon>
        <taxon>Acidilutibacteraceae</taxon>
        <taxon>Acidilutibacter</taxon>
    </lineage>
</organism>
<protein>
    <submittedName>
        <fullName evidence="2">N-acetyltransferase</fullName>
    </submittedName>
</protein>
<accession>A0A410QB94</accession>
<dbReference type="OrthoDB" id="9798006at2"/>
<dbReference type="InterPro" id="IPR000182">
    <property type="entry name" value="GNAT_dom"/>
</dbReference>
<dbReference type="Pfam" id="PF13420">
    <property type="entry name" value="Acetyltransf_4"/>
    <property type="match status" value="1"/>
</dbReference>
<keyword evidence="3" id="KW-1185">Reference proteome</keyword>